<dbReference type="PANTHER" id="PTHR11070:SF2">
    <property type="entry name" value="ATP-DEPENDENT DNA HELICASE SRS2"/>
    <property type="match status" value="1"/>
</dbReference>
<evidence type="ECO:0000256" key="9">
    <source>
        <dbReference type="ARBA" id="ARBA00034808"/>
    </source>
</evidence>
<dbReference type="InterPro" id="IPR014017">
    <property type="entry name" value="DNA_helicase_UvrD-like_C"/>
</dbReference>
<dbReference type="InterPro" id="IPR000212">
    <property type="entry name" value="DNA_helicase_UvrD/REP"/>
</dbReference>
<gene>
    <name evidence="14" type="ORF">AB3N04_16920</name>
</gene>
<evidence type="ECO:0000256" key="1">
    <source>
        <dbReference type="ARBA" id="ARBA00009922"/>
    </source>
</evidence>
<evidence type="ECO:0000256" key="11">
    <source>
        <dbReference type="PROSITE-ProRule" id="PRU00560"/>
    </source>
</evidence>
<dbReference type="GO" id="GO:0003677">
    <property type="term" value="F:DNA binding"/>
    <property type="evidence" value="ECO:0007669"/>
    <property type="project" value="UniProtKB-KW"/>
</dbReference>
<keyword evidence="7" id="KW-0413">Isomerase</keyword>
<dbReference type="CDD" id="cd17932">
    <property type="entry name" value="DEXQc_UvrD"/>
    <property type="match status" value="1"/>
</dbReference>
<keyword evidence="6" id="KW-0238">DNA-binding</keyword>
<dbReference type="Gene3D" id="1.10.10.160">
    <property type="match status" value="1"/>
</dbReference>
<dbReference type="SUPFAM" id="SSF52540">
    <property type="entry name" value="P-loop containing nucleoside triphosphate hydrolases"/>
    <property type="match status" value="1"/>
</dbReference>
<dbReference type="GO" id="GO:0005829">
    <property type="term" value="C:cytosol"/>
    <property type="evidence" value="ECO:0007669"/>
    <property type="project" value="TreeGrafter"/>
</dbReference>
<sequence>MKTALYKQKIIHIPSLDRSEWQQFHNASIRQETTCMHCGEPMRFHIGIYDAPSFIHPTTSLDCQKEVLAYEESLKKKLIPPKELSVATNTNGFSMPKRRLISTSETQADDPWRGPENIKAIPPFPLTKKGKSESLTGYRASLKEQDILLDDQQWQAATTTEGPLLILAGAGSGKTRVLTTRAAYMLTEKDYSPKEMILVTFTAKAAKEMKVRMTIYPGLNQQMLQQLVVGTFHSIFYRMLMHHSPEQWNSTHLLKWDWQRDQMLKEAGREIHLDEKEFAYDQALTQISWWKNHMQNPSQIKPQDIWEERAAYLYKRYEEMRQRKGLFDFDDMLIGCYDLLSTNQKLLERYQERFSYVSIDEFQDINKVQVELISLLTNPSKNLCVVGDDDQSIYAFRGSDPDYILSFTSSYPEAKVVILDQNYRSNHPIVQAANNVIATNRNRFNKQLFAQYTEELPPILFYPYDEEEEATMIVNDIKSRIEKGENPNDFAILFRTNVTSRALFERMVTSSIPFSIENDGDSFYRRKTVRKVLAYLRLSLNPDNGQAIQDLIGALFLKQQVLQDLKALTITEDCTFVEALTHLSGLQSFQQKKLQKLPDQFRQIKKKTPEDAISFIEQEMGLKDYLKKQGNEGNKLERGSDDVRDLKVSARQHTTIESFLEHVDHMIAKQEEAKKQPVNSEAVQLLTIHRAKGLEYKHVYILGAVEGSLPHDYALDAWREGDDKPLEEERRLMYVAMTRAETSLSISVPTMRRGKRAHPSRFVREVNRLAQTQQKKRSATLSGGLR</sequence>
<accession>A0AB39BSH4</accession>
<keyword evidence="3 11" id="KW-0378">Hydrolase</keyword>
<evidence type="ECO:0000259" key="13">
    <source>
        <dbReference type="PROSITE" id="PS51217"/>
    </source>
</evidence>
<comment type="catalytic activity">
    <reaction evidence="8">
        <text>Couples ATP hydrolysis with the unwinding of duplex DNA by translocating in the 3'-5' direction.</text>
        <dbReference type="EC" id="5.6.2.4"/>
    </reaction>
</comment>
<dbReference type="PROSITE" id="PS51198">
    <property type="entry name" value="UVRD_HELICASE_ATP_BIND"/>
    <property type="match status" value="1"/>
</dbReference>
<comment type="similarity">
    <text evidence="1">Belongs to the helicase family. UvrD subfamily.</text>
</comment>
<dbReference type="PANTHER" id="PTHR11070">
    <property type="entry name" value="UVRD / RECB / PCRA DNA HELICASE FAMILY MEMBER"/>
    <property type="match status" value="1"/>
</dbReference>
<keyword evidence="5 11" id="KW-0067">ATP-binding</keyword>
<name>A0AB39BSH4_9BACI</name>
<dbReference type="CDD" id="cd18807">
    <property type="entry name" value="SF1_C_UvrD"/>
    <property type="match status" value="1"/>
</dbReference>
<evidence type="ECO:0000259" key="12">
    <source>
        <dbReference type="PROSITE" id="PS51198"/>
    </source>
</evidence>
<feature type="binding site" evidence="11">
    <location>
        <begin position="168"/>
        <end position="175"/>
    </location>
    <ligand>
        <name>ATP</name>
        <dbReference type="ChEBI" id="CHEBI:30616"/>
    </ligand>
</feature>
<reference evidence="14" key="1">
    <citation type="submission" date="2024-07" db="EMBL/GenBank/DDBJ databases">
        <title>Identification and characteristics of an arsenic-resistant bacterial isolate, which belongs to a novel species.</title>
        <authorList>
            <person name="Juszczyk A."/>
            <person name="Kowalczyk A."/>
            <person name="Was K."/>
            <person name="Kosowicz W."/>
            <person name="Budzyn A."/>
            <person name="Latowski D."/>
        </authorList>
    </citation>
    <scope>NUCLEOTIDE SEQUENCE</scope>
    <source>
        <strain evidence="14">As8PL</strain>
    </source>
</reference>
<feature type="domain" description="UvrD-like helicase C-terminal" evidence="13">
    <location>
        <begin position="427"/>
        <end position="693"/>
    </location>
</feature>
<evidence type="ECO:0000256" key="2">
    <source>
        <dbReference type="ARBA" id="ARBA00022741"/>
    </source>
</evidence>
<dbReference type="GO" id="GO:0005524">
    <property type="term" value="F:ATP binding"/>
    <property type="evidence" value="ECO:0007669"/>
    <property type="project" value="UniProtKB-UniRule"/>
</dbReference>
<dbReference type="Pfam" id="PF13361">
    <property type="entry name" value="UvrD_C"/>
    <property type="match status" value="1"/>
</dbReference>
<dbReference type="InterPro" id="IPR013986">
    <property type="entry name" value="DExx_box_DNA_helicase_dom_sf"/>
</dbReference>
<evidence type="ECO:0000256" key="3">
    <source>
        <dbReference type="ARBA" id="ARBA00022801"/>
    </source>
</evidence>
<evidence type="ECO:0000256" key="4">
    <source>
        <dbReference type="ARBA" id="ARBA00022806"/>
    </source>
</evidence>
<dbReference type="AlphaFoldDB" id="A0AB39BSH4"/>
<dbReference type="EC" id="5.6.2.4" evidence="9"/>
<dbReference type="GO" id="GO:0033202">
    <property type="term" value="C:DNA helicase complex"/>
    <property type="evidence" value="ECO:0007669"/>
    <property type="project" value="TreeGrafter"/>
</dbReference>
<feature type="domain" description="UvrD-like helicase ATP-binding" evidence="12">
    <location>
        <begin position="147"/>
        <end position="426"/>
    </location>
</feature>
<evidence type="ECO:0000256" key="8">
    <source>
        <dbReference type="ARBA" id="ARBA00034617"/>
    </source>
</evidence>
<dbReference type="Pfam" id="PF00580">
    <property type="entry name" value="UvrD-helicase"/>
    <property type="match status" value="1"/>
</dbReference>
<protein>
    <recommendedName>
        <fullName evidence="9">DNA 3'-5' helicase</fullName>
        <ecNumber evidence="9">5.6.2.4</ecNumber>
    </recommendedName>
</protein>
<keyword evidence="2 11" id="KW-0547">Nucleotide-binding</keyword>
<dbReference type="Gene3D" id="1.10.486.10">
    <property type="entry name" value="PCRA, domain 4"/>
    <property type="match status" value="1"/>
</dbReference>
<evidence type="ECO:0000313" key="14">
    <source>
        <dbReference type="EMBL" id="XDI36365.1"/>
    </source>
</evidence>
<comment type="catalytic activity">
    <reaction evidence="10">
        <text>ATP + H2O = ADP + phosphate + H(+)</text>
        <dbReference type="Rhea" id="RHEA:13065"/>
        <dbReference type="ChEBI" id="CHEBI:15377"/>
        <dbReference type="ChEBI" id="CHEBI:15378"/>
        <dbReference type="ChEBI" id="CHEBI:30616"/>
        <dbReference type="ChEBI" id="CHEBI:43474"/>
        <dbReference type="ChEBI" id="CHEBI:456216"/>
        <dbReference type="EC" id="5.6.2.4"/>
    </reaction>
</comment>
<dbReference type="PROSITE" id="PS51217">
    <property type="entry name" value="UVRD_HELICASE_CTER"/>
    <property type="match status" value="1"/>
</dbReference>
<evidence type="ECO:0000256" key="5">
    <source>
        <dbReference type="ARBA" id="ARBA00022840"/>
    </source>
</evidence>
<dbReference type="RefSeq" id="WP_368503821.1">
    <property type="nucleotide sequence ID" value="NZ_CP162551.1"/>
</dbReference>
<evidence type="ECO:0000256" key="10">
    <source>
        <dbReference type="ARBA" id="ARBA00048988"/>
    </source>
</evidence>
<keyword evidence="4 11" id="KW-0347">Helicase</keyword>
<dbReference type="InterPro" id="IPR014016">
    <property type="entry name" value="UvrD-like_ATP-bd"/>
</dbReference>
<dbReference type="Gene3D" id="3.40.50.300">
    <property type="entry name" value="P-loop containing nucleotide triphosphate hydrolases"/>
    <property type="match status" value="2"/>
</dbReference>
<dbReference type="InterPro" id="IPR027417">
    <property type="entry name" value="P-loop_NTPase"/>
</dbReference>
<dbReference type="GO" id="GO:0043138">
    <property type="term" value="F:3'-5' DNA helicase activity"/>
    <property type="evidence" value="ECO:0007669"/>
    <property type="project" value="UniProtKB-EC"/>
</dbReference>
<dbReference type="GO" id="GO:0000725">
    <property type="term" value="P:recombinational repair"/>
    <property type="evidence" value="ECO:0007669"/>
    <property type="project" value="TreeGrafter"/>
</dbReference>
<evidence type="ECO:0000256" key="6">
    <source>
        <dbReference type="ARBA" id="ARBA00023125"/>
    </source>
</evidence>
<organism evidence="14">
    <name type="scientific">Alkalihalophilus sp. As8PL</name>
    <dbReference type="NCBI Taxonomy" id="3237103"/>
    <lineage>
        <taxon>Bacteria</taxon>
        <taxon>Bacillati</taxon>
        <taxon>Bacillota</taxon>
        <taxon>Bacilli</taxon>
        <taxon>Bacillales</taxon>
        <taxon>Bacillaceae</taxon>
        <taxon>Alkalihalophilus</taxon>
    </lineage>
</organism>
<proteinExistence type="inferred from homology"/>
<dbReference type="EMBL" id="CP162551">
    <property type="protein sequence ID" value="XDI36365.1"/>
    <property type="molecule type" value="Genomic_DNA"/>
</dbReference>
<evidence type="ECO:0000256" key="7">
    <source>
        <dbReference type="ARBA" id="ARBA00023235"/>
    </source>
</evidence>
<dbReference type="GO" id="GO:0016787">
    <property type="term" value="F:hydrolase activity"/>
    <property type="evidence" value="ECO:0007669"/>
    <property type="project" value="UniProtKB-UniRule"/>
</dbReference>